<organism evidence="6 7">
    <name type="scientific">Kinneretia aquatilis</name>
    <dbReference type="NCBI Taxonomy" id="2070761"/>
    <lineage>
        <taxon>Bacteria</taxon>
        <taxon>Pseudomonadati</taxon>
        <taxon>Pseudomonadota</taxon>
        <taxon>Betaproteobacteria</taxon>
        <taxon>Burkholderiales</taxon>
        <taxon>Sphaerotilaceae</taxon>
        <taxon>Roseateles</taxon>
    </lineage>
</organism>
<dbReference type="CDD" id="cd00082">
    <property type="entry name" value="HisKA"/>
    <property type="match status" value="1"/>
</dbReference>
<feature type="region of interest" description="Disordered" evidence="4">
    <location>
        <begin position="1"/>
        <end position="25"/>
    </location>
</feature>
<name>A0A2N8KX70_9BURK</name>
<dbReference type="InterPro" id="IPR036890">
    <property type="entry name" value="HATPase_C_sf"/>
</dbReference>
<dbReference type="SUPFAM" id="SSF47384">
    <property type="entry name" value="Homodimeric domain of signal transducing histidine kinase"/>
    <property type="match status" value="1"/>
</dbReference>
<dbReference type="PANTHER" id="PTHR43065:SF47">
    <property type="match status" value="1"/>
</dbReference>
<dbReference type="GO" id="GO:0000155">
    <property type="term" value="F:phosphorelay sensor kinase activity"/>
    <property type="evidence" value="ECO:0007669"/>
    <property type="project" value="InterPro"/>
</dbReference>
<dbReference type="PANTHER" id="PTHR43065">
    <property type="entry name" value="SENSOR HISTIDINE KINASE"/>
    <property type="match status" value="1"/>
</dbReference>
<reference evidence="6 7" key="1">
    <citation type="submission" date="2018-01" db="EMBL/GenBank/DDBJ databases">
        <title>Draft genome sequence of Paucibacter aquatile CR182 isolated from freshwater of the Nakdong River.</title>
        <authorList>
            <person name="Choi A."/>
            <person name="Chung E.J."/>
        </authorList>
    </citation>
    <scope>NUCLEOTIDE SEQUENCE [LARGE SCALE GENOMIC DNA]</scope>
    <source>
        <strain evidence="6 7">CR182</strain>
    </source>
</reference>
<evidence type="ECO:0000256" key="2">
    <source>
        <dbReference type="ARBA" id="ARBA00012438"/>
    </source>
</evidence>
<comment type="catalytic activity">
    <reaction evidence="1">
        <text>ATP + protein L-histidine = ADP + protein N-phospho-L-histidine.</text>
        <dbReference type="EC" id="2.7.13.3"/>
    </reaction>
</comment>
<dbReference type="InterPro" id="IPR003661">
    <property type="entry name" value="HisK_dim/P_dom"/>
</dbReference>
<keyword evidence="7" id="KW-1185">Reference proteome</keyword>
<dbReference type="CDD" id="cd00075">
    <property type="entry name" value="HATPase"/>
    <property type="match status" value="1"/>
</dbReference>
<dbReference type="RefSeq" id="WP_102767988.1">
    <property type="nucleotide sequence ID" value="NZ_POSP01000003.1"/>
</dbReference>
<gene>
    <name evidence="6" type="ORF">C1O66_11415</name>
</gene>
<dbReference type="PRINTS" id="PR00344">
    <property type="entry name" value="BCTRLSENSOR"/>
</dbReference>
<feature type="compositionally biased region" description="Low complexity" evidence="4">
    <location>
        <begin position="1"/>
        <end position="12"/>
    </location>
</feature>
<dbReference type="InterPro" id="IPR003594">
    <property type="entry name" value="HATPase_dom"/>
</dbReference>
<comment type="caution">
    <text evidence="6">The sequence shown here is derived from an EMBL/GenBank/DDBJ whole genome shotgun (WGS) entry which is preliminary data.</text>
</comment>
<dbReference type="AlphaFoldDB" id="A0A2N8KX70"/>
<evidence type="ECO:0000259" key="5">
    <source>
        <dbReference type="PROSITE" id="PS50109"/>
    </source>
</evidence>
<dbReference type="Proteomes" id="UP000235916">
    <property type="component" value="Unassembled WGS sequence"/>
</dbReference>
<evidence type="ECO:0000313" key="7">
    <source>
        <dbReference type="Proteomes" id="UP000235916"/>
    </source>
</evidence>
<evidence type="ECO:0000256" key="1">
    <source>
        <dbReference type="ARBA" id="ARBA00000085"/>
    </source>
</evidence>
<dbReference type="OrthoDB" id="9808408at2"/>
<dbReference type="PROSITE" id="PS50109">
    <property type="entry name" value="HIS_KIN"/>
    <property type="match status" value="1"/>
</dbReference>
<dbReference type="Pfam" id="PF02518">
    <property type="entry name" value="HATPase_c"/>
    <property type="match status" value="1"/>
</dbReference>
<accession>A0A2N8KX70</accession>
<dbReference type="EMBL" id="POSP01000003">
    <property type="protein sequence ID" value="PND38068.1"/>
    <property type="molecule type" value="Genomic_DNA"/>
</dbReference>
<dbReference type="InterPro" id="IPR004358">
    <property type="entry name" value="Sig_transdc_His_kin-like_C"/>
</dbReference>
<evidence type="ECO:0000313" key="6">
    <source>
        <dbReference type="EMBL" id="PND38068.1"/>
    </source>
</evidence>
<evidence type="ECO:0000256" key="4">
    <source>
        <dbReference type="SAM" id="MobiDB-lite"/>
    </source>
</evidence>
<dbReference type="SUPFAM" id="SSF55874">
    <property type="entry name" value="ATPase domain of HSP90 chaperone/DNA topoisomerase II/histidine kinase"/>
    <property type="match status" value="1"/>
</dbReference>
<dbReference type="InterPro" id="IPR036097">
    <property type="entry name" value="HisK_dim/P_sf"/>
</dbReference>
<proteinExistence type="predicted"/>
<sequence length="287" mass="31384">MSSLTPSDMSSSVPTGPGETPQQKLQRLQRELQLATERLLEQEQLAALGNLVAGVAHEINTPIGIAVTAASGMEEFARSLTRKLSGDKVSRSELQTLASQLEDGARLVNNNLARAADLISNFKTLAVDQSSAAEMHVDLSPYLRGIVMAHNPVLRSAQTRVELDTPEHLHATLVPGQFSQIVSNLIVNALTHAFQEQPEDRPRLIRVRLHSQGERLQLHFSDNGRGVPPEVRARMFEPYFTTRRGSGGSGLGLYIVHKLCEQMGGQIVVDEAHVPGLGFRVDLPLRD</sequence>
<evidence type="ECO:0000256" key="3">
    <source>
        <dbReference type="ARBA" id="ARBA00022553"/>
    </source>
</evidence>
<dbReference type="InterPro" id="IPR005467">
    <property type="entry name" value="His_kinase_dom"/>
</dbReference>
<dbReference type="Gene3D" id="1.10.287.130">
    <property type="match status" value="1"/>
</dbReference>
<protein>
    <recommendedName>
        <fullName evidence="2">histidine kinase</fullName>
        <ecNumber evidence="2">2.7.13.3</ecNumber>
    </recommendedName>
</protein>
<dbReference type="EC" id="2.7.13.3" evidence="2"/>
<dbReference type="Gene3D" id="3.30.565.10">
    <property type="entry name" value="Histidine kinase-like ATPase, C-terminal domain"/>
    <property type="match status" value="1"/>
</dbReference>
<feature type="domain" description="Histidine kinase" evidence="5">
    <location>
        <begin position="54"/>
        <end position="287"/>
    </location>
</feature>
<dbReference type="SMART" id="SM00387">
    <property type="entry name" value="HATPase_c"/>
    <property type="match status" value="1"/>
</dbReference>
<keyword evidence="3" id="KW-0597">Phosphoprotein</keyword>